<dbReference type="SUPFAM" id="SSF56219">
    <property type="entry name" value="DNase I-like"/>
    <property type="match status" value="1"/>
</dbReference>
<proteinExistence type="predicted"/>
<dbReference type="Gene3D" id="3.60.10.10">
    <property type="entry name" value="Endonuclease/exonuclease/phosphatase"/>
    <property type="match status" value="1"/>
</dbReference>
<evidence type="ECO:0000256" key="1">
    <source>
        <dbReference type="SAM" id="Coils"/>
    </source>
</evidence>
<evidence type="ECO:0000313" key="4">
    <source>
        <dbReference type="RefSeq" id="XP_019620661.1"/>
    </source>
</evidence>
<dbReference type="OrthoDB" id="10065740at2759"/>
<feature type="compositionally biased region" description="Basic and acidic residues" evidence="2">
    <location>
        <begin position="469"/>
        <end position="478"/>
    </location>
</feature>
<protein>
    <submittedName>
        <fullName evidence="4">LOW QUALITY PROTEIN: myosin-4-like</fullName>
    </submittedName>
</protein>
<dbReference type="KEGG" id="bbel:109467160"/>
<dbReference type="AlphaFoldDB" id="A0A6P4YTT1"/>
<reference evidence="4" key="1">
    <citation type="submission" date="2025-08" db="UniProtKB">
        <authorList>
            <consortium name="RefSeq"/>
        </authorList>
    </citation>
    <scope>IDENTIFICATION</scope>
    <source>
        <tissue evidence="4">Gonad</tissue>
    </source>
</reference>
<feature type="compositionally biased region" description="Polar residues" evidence="2">
    <location>
        <begin position="681"/>
        <end position="697"/>
    </location>
</feature>
<dbReference type="GeneID" id="109467160"/>
<feature type="region of interest" description="Disordered" evidence="2">
    <location>
        <begin position="451"/>
        <end position="545"/>
    </location>
</feature>
<feature type="compositionally biased region" description="Low complexity" evidence="2">
    <location>
        <begin position="508"/>
        <end position="519"/>
    </location>
</feature>
<dbReference type="RefSeq" id="XP_019620661.1">
    <property type="nucleotide sequence ID" value="XM_019765102.1"/>
</dbReference>
<feature type="compositionally biased region" description="Basic residues" evidence="2">
    <location>
        <begin position="593"/>
        <end position="605"/>
    </location>
</feature>
<dbReference type="Proteomes" id="UP000515135">
    <property type="component" value="Unplaced"/>
</dbReference>
<organism evidence="3 4">
    <name type="scientific">Branchiostoma belcheri</name>
    <name type="common">Amphioxus</name>
    <dbReference type="NCBI Taxonomy" id="7741"/>
    <lineage>
        <taxon>Eukaryota</taxon>
        <taxon>Metazoa</taxon>
        <taxon>Chordata</taxon>
        <taxon>Cephalochordata</taxon>
        <taxon>Leptocardii</taxon>
        <taxon>Amphioxiformes</taxon>
        <taxon>Branchiostomatidae</taxon>
        <taxon>Branchiostoma</taxon>
    </lineage>
</organism>
<evidence type="ECO:0000313" key="3">
    <source>
        <dbReference type="Proteomes" id="UP000515135"/>
    </source>
</evidence>
<feature type="compositionally biased region" description="Polar residues" evidence="2">
    <location>
        <begin position="655"/>
        <end position="667"/>
    </location>
</feature>
<dbReference type="InterPro" id="IPR036691">
    <property type="entry name" value="Endo/exonu/phosph_ase_sf"/>
</dbReference>
<accession>A0A6P4YTT1</accession>
<evidence type="ECO:0000256" key="2">
    <source>
        <dbReference type="SAM" id="MobiDB-lite"/>
    </source>
</evidence>
<feature type="compositionally biased region" description="Basic and acidic residues" evidence="2">
    <location>
        <begin position="637"/>
        <end position="647"/>
    </location>
</feature>
<gene>
    <name evidence="4" type="primary">LOC109467160</name>
</gene>
<dbReference type="Gene3D" id="1.10.287.1490">
    <property type="match status" value="1"/>
</dbReference>
<feature type="coiled-coil region" evidence="1">
    <location>
        <begin position="395"/>
        <end position="422"/>
    </location>
</feature>
<keyword evidence="1" id="KW-0175">Coiled coil</keyword>
<feature type="compositionally biased region" description="Polar residues" evidence="2">
    <location>
        <begin position="453"/>
        <end position="468"/>
    </location>
</feature>
<feature type="region of interest" description="Disordered" evidence="2">
    <location>
        <begin position="586"/>
        <end position="697"/>
    </location>
</feature>
<sequence>MEYIEEEFTGHDSSGTWLTGLDDIFQDDDETPGQLHNLIKSHIEGLDRVTAKKKLLAASMNSEDILNHTREALLIVARRERSDCPPGILRRRTYRANAEPVMSRLAEDCCALFQFIEGEKNVTEIKKMFSGQQISGFQSPAVTRRRGLSMAHDGVEQDQDHDEVARILTANAILRERLNEDDRMIKERLKGVENRLRNQENTMSDLNSQHDSQTQGLLEVLEEEMKESKEKIESLSNKLRRYEVDREDIIEHCDKHLSGIHEEIAATKGSHLVMTEEIEGMKGKWKKVETAQMKVQTTIATHSNKINSVETELQSLHGSCKRADIEKETKINRITTYAHNLAHSLEERLKEQELALSATHRMIQEIKDQLKTMGAVGDTSINELKNKEIKSPNLTEQHERHIQSLQQEIVHLKEIIKELTKHHDEQVSSLQQEIAHVRKVSKAHEVTMERFTGSRNITQTTTYVSENSSKAHEPRENQQSHTNLIHLDTTPCKPVNETHGETSEASNQAQGGTQQATKQQKGRRSQQTEETSSESETGNDMSQSLLSQGECNKKYAADSKTVQGLVRKQRSMGSLIKSIRLESTSPTSVIGHRTTKRYSTPRRKSYSSEGQVLSGQSNHSRRQQTTAIETNHSPQMRTEKNQHRSYKEALLQTREGLSNPRSPSHRTASPHLPGLSHNYHKQGNLTEGRNNNESLNKSTDLTDFVGVERHKVRRKRFFLGYLKKTDPMRLQNMIYKFAQNKGVQLSFVRIMASKQKDTAFARINVPVEQAHLVTRDNFWPQGVRCRAWVSETSYKVYMPYSGLAVETYREHLDIITEIYRKYENEGEVTLVGDFNADIGEQRGREWRPRGRGEGSKRGRELENTMEELALFSLNLSQLCKGPLYTFHDASGNHRSTIDHILVPYSLIAETVACEVMEDRSLNLSDHNPVVATFTNKPREWEEAMPRAKPRWHKADQEEKEMYRRRVKERLGASRAPTMMSTEDIDNELRTITTILIRTAEEVMPPKERKKHQKPYWTPDLTEVHQQEVEAWLQWKEGGNRGKDNQLYRAYKESKNRLGTELREAKNAA</sequence>
<feature type="compositionally biased region" description="Polar residues" evidence="2">
    <location>
        <begin position="607"/>
        <end position="636"/>
    </location>
</feature>
<name>A0A6P4YTT1_BRABE</name>
<feature type="coiled-coil region" evidence="1">
    <location>
        <begin position="175"/>
        <end position="252"/>
    </location>
</feature>
<keyword evidence="3" id="KW-1185">Reference proteome</keyword>